<keyword evidence="2" id="KW-1185">Reference proteome</keyword>
<accession>A0ACC3CZD9</accession>
<gene>
    <name evidence="1" type="ORF">LTS18_010550</name>
</gene>
<evidence type="ECO:0000313" key="2">
    <source>
        <dbReference type="Proteomes" id="UP001186974"/>
    </source>
</evidence>
<dbReference type="Proteomes" id="UP001186974">
    <property type="component" value="Unassembled WGS sequence"/>
</dbReference>
<name>A0ACC3CZD9_9PEZI</name>
<feature type="non-terminal residue" evidence="1">
    <location>
        <position position="1"/>
    </location>
</feature>
<evidence type="ECO:0000313" key="1">
    <source>
        <dbReference type="EMBL" id="KAK3059556.1"/>
    </source>
</evidence>
<sequence length="240" mass="26078">VSLLRSIRDGNQRSPPNPEHFKHAPPVNNLPAYWSRPSRFVKFEDYGKGKTISASAAGILTKDKGKGKAEDVVSHGEVEGLKLRKQQPLPPTSNPFSTLGSLPNGFKPAPVQPRPNGVKNSNPFAALTQETDGEEEEEEGEEEEEEGEEDEADEEEEEEEEERGGTGDYAGEGFVNEDEDEEEYYDDEAEVEGEEQDLDDMESEASFVPQQPVREMSGTSGASLAGVGGGSMGDAIELSD</sequence>
<reference evidence="1" key="1">
    <citation type="submission" date="2024-09" db="EMBL/GenBank/DDBJ databases">
        <title>Black Yeasts Isolated from many extreme environments.</title>
        <authorList>
            <person name="Coleine C."/>
            <person name="Stajich J.E."/>
            <person name="Selbmann L."/>
        </authorList>
    </citation>
    <scope>NUCLEOTIDE SEQUENCE</scope>
    <source>
        <strain evidence="1">CCFEE 5737</strain>
    </source>
</reference>
<comment type="caution">
    <text evidence="1">The sequence shown here is derived from an EMBL/GenBank/DDBJ whole genome shotgun (WGS) entry which is preliminary data.</text>
</comment>
<proteinExistence type="predicted"/>
<protein>
    <submittedName>
        <fullName evidence="1">Uncharacterized protein</fullName>
    </submittedName>
</protein>
<dbReference type="EMBL" id="JAWDJW010009297">
    <property type="protein sequence ID" value="KAK3059556.1"/>
    <property type="molecule type" value="Genomic_DNA"/>
</dbReference>
<organism evidence="1 2">
    <name type="scientific">Coniosporium uncinatum</name>
    <dbReference type="NCBI Taxonomy" id="93489"/>
    <lineage>
        <taxon>Eukaryota</taxon>
        <taxon>Fungi</taxon>
        <taxon>Dikarya</taxon>
        <taxon>Ascomycota</taxon>
        <taxon>Pezizomycotina</taxon>
        <taxon>Dothideomycetes</taxon>
        <taxon>Dothideomycetes incertae sedis</taxon>
        <taxon>Coniosporium</taxon>
    </lineage>
</organism>